<dbReference type="Gene3D" id="3.40.630.30">
    <property type="match status" value="1"/>
</dbReference>
<evidence type="ECO:0000259" key="1">
    <source>
        <dbReference type="PROSITE" id="PS51186"/>
    </source>
</evidence>
<dbReference type="InterPro" id="IPR016181">
    <property type="entry name" value="Acyl_CoA_acyltransferase"/>
</dbReference>
<dbReference type="InterPro" id="IPR000182">
    <property type="entry name" value="GNAT_dom"/>
</dbReference>
<accession>A0A127QFV7</accession>
<evidence type="ECO:0000313" key="3">
    <source>
        <dbReference type="Proteomes" id="UP000071778"/>
    </source>
</evidence>
<organism evidence="2 3">
    <name type="scientific">Collimonas arenae</name>
    <dbReference type="NCBI Taxonomy" id="279058"/>
    <lineage>
        <taxon>Bacteria</taxon>
        <taxon>Pseudomonadati</taxon>
        <taxon>Pseudomonadota</taxon>
        <taxon>Betaproteobacteria</taxon>
        <taxon>Burkholderiales</taxon>
        <taxon>Oxalobacteraceae</taxon>
        <taxon>Collimonas</taxon>
    </lineage>
</organism>
<reference evidence="2 3" key="1">
    <citation type="submission" date="2015-11" db="EMBL/GenBank/DDBJ databases">
        <title>Exploring the genomic traits of fungus-feeding bacterial genus Collimonas.</title>
        <authorList>
            <person name="Song C."/>
            <person name="Schmidt R."/>
            <person name="de Jager V."/>
            <person name="Krzyzanowska D."/>
            <person name="Jongedijk E."/>
            <person name="Cankar K."/>
            <person name="Beekwilder J."/>
            <person name="van Veen A."/>
            <person name="de Boer W."/>
            <person name="van Veen J.A."/>
            <person name="Garbeva P."/>
        </authorList>
    </citation>
    <scope>NUCLEOTIDE SEQUENCE [LARGE SCALE GENOMIC DNA]</scope>
    <source>
        <strain evidence="2 3">Ter282</strain>
    </source>
</reference>
<dbReference type="GO" id="GO:0016747">
    <property type="term" value="F:acyltransferase activity, transferring groups other than amino-acyl groups"/>
    <property type="evidence" value="ECO:0007669"/>
    <property type="project" value="InterPro"/>
</dbReference>
<proteinExistence type="predicted"/>
<dbReference type="PATRIC" id="fig|279058.17.peg.1251"/>
<protein>
    <submittedName>
        <fullName evidence="2">Acetyltransferase family protein</fullName>
    </submittedName>
</protein>
<evidence type="ECO:0000313" key="2">
    <source>
        <dbReference type="EMBL" id="AMP08953.1"/>
    </source>
</evidence>
<dbReference type="EMBL" id="CP013235">
    <property type="protein sequence ID" value="AMP08953.1"/>
    <property type="molecule type" value="Genomic_DNA"/>
</dbReference>
<dbReference type="SUPFAM" id="SSF55729">
    <property type="entry name" value="Acyl-CoA N-acyltransferases (Nat)"/>
    <property type="match status" value="1"/>
</dbReference>
<keyword evidence="2" id="KW-0808">Transferase</keyword>
<sequence>MTVEALVEKQQMAWQWLSFQELNTLQLYQAMQLRQRVFVLEQTCVFQDADGIDVDSWHGLGYLPNGELGAYARIVPPGKAFEYPSIGRVVTAPELRGKRAGYELMQQAMAQTAALFPGNAIKIGAQAHLQRFYGSFGFEPVGELYDEDGISHIHMIAPPLSQQPSR</sequence>
<dbReference type="CDD" id="cd04301">
    <property type="entry name" value="NAT_SF"/>
    <property type="match status" value="1"/>
</dbReference>
<dbReference type="AlphaFoldDB" id="A0A127QFV7"/>
<dbReference type="PROSITE" id="PS51186">
    <property type="entry name" value="GNAT"/>
    <property type="match status" value="1"/>
</dbReference>
<keyword evidence="3" id="KW-1185">Reference proteome</keyword>
<feature type="domain" description="N-acetyltransferase" evidence="1">
    <location>
        <begin position="17"/>
        <end position="160"/>
    </location>
</feature>
<dbReference type="Proteomes" id="UP000071778">
    <property type="component" value="Chromosome"/>
</dbReference>
<name>A0A127QFV7_9BURK</name>
<gene>
    <name evidence="2" type="ORF">CAter282_1162</name>
</gene>
<dbReference type="Pfam" id="PF13673">
    <property type="entry name" value="Acetyltransf_10"/>
    <property type="match status" value="1"/>
</dbReference>